<keyword evidence="2" id="KW-0560">Oxidoreductase</keyword>
<dbReference type="InterPro" id="IPR041121">
    <property type="entry name" value="SDH_C"/>
</dbReference>
<dbReference type="SUPFAM" id="SSF51735">
    <property type="entry name" value="NAD(P)-binding Rossmann-fold domains"/>
    <property type="match status" value="1"/>
</dbReference>
<comment type="caution">
    <text evidence="6">The sequence shown here is derived from an EMBL/GenBank/DDBJ whole genome shotgun (WGS) entry which is preliminary data.</text>
</comment>
<evidence type="ECO:0000256" key="1">
    <source>
        <dbReference type="ARBA" id="ARBA00004871"/>
    </source>
</evidence>
<keyword evidence="7" id="KW-1185">Reference proteome</keyword>
<dbReference type="PANTHER" id="PTHR21089:SF1">
    <property type="entry name" value="BIFUNCTIONAL 3-DEHYDROQUINATE DEHYDRATASE_SHIKIMATE DEHYDROGENASE, CHLOROPLASTIC"/>
    <property type="match status" value="1"/>
</dbReference>
<sequence length="255" mass="28132">MHNTAAAYYDIDITYHAIRLEQHELSTLAAHLNDTSFKGANITIPYKQVLMDFVDRLDETASDIGAINTIVKDSYSLAGYNTDSYGFSVPLEPYAEELEEGRAIVFGTGGATKAIIHALDNLGFIEIVLISRNPSTNKGSFDKESVRVEGYDSWTAFGEEAALIVNATPIGMSPKADEAPILEEEMDILSGKLCYDIVYSPLKTRFLSLAEEAGARTIGGLEMLMYQGSRSFELWTGKSFPIKEIRKKLHDAIKT</sequence>
<keyword evidence="3" id="KW-0057">Aromatic amino acid biosynthesis</keyword>
<evidence type="ECO:0000256" key="3">
    <source>
        <dbReference type="ARBA" id="ARBA00023141"/>
    </source>
</evidence>
<dbReference type="GO" id="GO:0009073">
    <property type="term" value="P:aromatic amino acid family biosynthetic process"/>
    <property type="evidence" value="ECO:0007669"/>
    <property type="project" value="UniProtKB-KW"/>
</dbReference>
<dbReference type="InterPro" id="IPR036291">
    <property type="entry name" value="NAD(P)-bd_dom_sf"/>
</dbReference>
<dbReference type="GO" id="GO:0005829">
    <property type="term" value="C:cytosol"/>
    <property type="evidence" value="ECO:0007669"/>
    <property type="project" value="TreeGrafter"/>
</dbReference>
<organism evidence="6 7">
    <name type="scientific">Halalkalibaculum roseum</name>
    <dbReference type="NCBI Taxonomy" id="2709311"/>
    <lineage>
        <taxon>Bacteria</taxon>
        <taxon>Pseudomonadati</taxon>
        <taxon>Balneolota</taxon>
        <taxon>Balneolia</taxon>
        <taxon>Balneolales</taxon>
        <taxon>Balneolaceae</taxon>
        <taxon>Halalkalibaculum</taxon>
    </lineage>
</organism>
<comment type="pathway">
    <text evidence="1">Metabolic intermediate biosynthesis; chorismate biosynthesis; chorismate from D-erythrose 4-phosphate and phosphoenolpyruvate: step 4/7.</text>
</comment>
<accession>A0A6M1SLK9</accession>
<evidence type="ECO:0000259" key="5">
    <source>
        <dbReference type="Pfam" id="PF18317"/>
    </source>
</evidence>
<dbReference type="PANTHER" id="PTHR21089">
    <property type="entry name" value="SHIKIMATE DEHYDROGENASE"/>
    <property type="match status" value="1"/>
</dbReference>
<dbReference type="GO" id="GO:0019632">
    <property type="term" value="P:shikimate metabolic process"/>
    <property type="evidence" value="ECO:0007669"/>
    <property type="project" value="TreeGrafter"/>
</dbReference>
<dbReference type="AlphaFoldDB" id="A0A6M1SLK9"/>
<reference evidence="6 7" key="1">
    <citation type="submission" date="2020-02" db="EMBL/GenBank/DDBJ databases">
        <title>Balneolaceae bacterium YR4-1, complete genome.</title>
        <authorList>
            <person name="Li Y."/>
            <person name="Wu S."/>
        </authorList>
    </citation>
    <scope>NUCLEOTIDE SEQUENCE [LARGE SCALE GENOMIC DNA]</scope>
    <source>
        <strain evidence="6 7">YR4-1</strain>
    </source>
</reference>
<feature type="domain" description="Shikimate dehydrogenase substrate binding N-terminal" evidence="4">
    <location>
        <begin position="1"/>
        <end position="70"/>
    </location>
</feature>
<dbReference type="Pfam" id="PF18317">
    <property type="entry name" value="SDH_C"/>
    <property type="match status" value="1"/>
</dbReference>
<gene>
    <name evidence="6" type="ORF">G3570_06230</name>
</gene>
<dbReference type="InterPro" id="IPR022893">
    <property type="entry name" value="Shikimate_DH_fam"/>
</dbReference>
<feature type="domain" description="SDH C-terminal" evidence="5">
    <location>
        <begin position="220"/>
        <end position="249"/>
    </location>
</feature>
<dbReference type="InterPro" id="IPR013708">
    <property type="entry name" value="Shikimate_DH-bd_N"/>
</dbReference>
<dbReference type="SUPFAM" id="SSF53223">
    <property type="entry name" value="Aminoacid dehydrogenase-like, N-terminal domain"/>
    <property type="match status" value="1"/>
</dbReference>
<dbReference type="InterPro" id="IPR046346">
    <property type="entry name" value="Aminoacid_DH-like_N_sf"/>
</dbReference>
<dbReference type="Pfam" id="PF08501">
    <property type="entry name" value="Shikimate_dh_N"/>
    <property type="match status" value="1"/>
</dbReference>
<protein>
    <submittedName>
        <fullName evidence="6">Shikimate dehydrogenase</fullName>
    </submittedName>
</protein>
<proteinExistence type="predicted"/>
<evidence type="ECO:0000313" key="6">
    <source>
        <dbReference type="EMBL" id="NGP76221.1"/>
    </source>
</evidence>
<dbReference type="CDD" id="cd01065">
    <property type="entry name" value="NAD_bind_Shikimate_DH"/>
    <property type="match status" value="1"/>
</dbReference>
<dbReference type="EMBL" id="JAALLT010000002">
    <property type="protein sequence ID" value="NGP76221.1"/>
    <property type="molecule type" value="Genomic_DNA"/>
</dbReference>
<keyword evidence="3" id="KW-0028">Amino-acid biosynthesis</keyword>
<dbReference type="GO" id="GO:0004764">
    <property type="term" value="F:shikimate 3-dehydrogenase (NADP+) activity"/>
    <property type="evidence" value="ECO:0007669"/>
    <property type="project" value="InterPro"/>
</dbReference>
<evidence type="ECO:0000259" key="4">
    <source>
        <dbReference type="Pfam" id="PF08501"/>
    </source>
</evidence>
<dbReference type="Proteomes" id="UP000473278">
    <property type="component" value="Unassembled WGS sequence"/>
</dbReference>
<name>A0A6M1SLK9_9BACT</name>
<dbReference type="Gene3D" id="3.40.50.720">
    <property type="entry name" value="NAD(P)-binding Rossmann-like Domain"/>
    <property type="match status" value="1"/>
</dbReference>
<dbReference type="GO" id="GO:0009423">
    <property type="term" value="P:chorismate biosynthetic process"/>
    <property type="evidence" value="ECO:0007669"/>
    <property type="project" value="TreeGrafter"/>
</dbReference>
<dbReference type="Gene3D" id="3.40.50.10860">
    <property type="entry name" value="Leucine Dehydrogenase, chain A, domain 1"/>
    <property type="match status" value="1"/>
</dbReference>
<evidence type="ECO:0000313" key="7">
    <source>
        <dbReference type="Proteomes" id="UP000473278"/>
    </source>
</evidence>
<dbReference type="GO" id="GO:0050661">
    <property type="term" value="F:NADP binding"/>
    <property type="evidence" value="ECO:0007669"/>
    <property type="project" value="TreeGrafter"/>
</dbReference>
<evidence type="ECO:0000256" key="2">
    <source>
        <dbReference type="ARBA" id="ARBA00023002"/>
    </source>
</evidence>